<evidence type="ECO:0000313" key="2">
    <source>
        <dbReference type="EMBL" id="CAH2015172.1"/>
    </source>
</evidence>
<dbReference type="Proteomes" id="UP001152888">
    <property type="component" value="Unassembled WGS sequence"/>
</dbReference>
<dbReference type="EMBL" id="CAKOFQ010008627">
    <property type="protein sequence ID" value="CAH2015172.1"/>
    <property type="molecule type" value="Genomic_DNA"/>
</dbReference>
<gene>
    <name evidence="1" type="ORF">ACAOBT_LOCUS23029</name>
    <name evidence="2" type="ORF">ACAOBT_LOCUS34579</name>
</gene>
<protein>
    <submittedName>
        <fullName evidence="1">Uncharacterized protein</fullName>
    </submittedName>
</protein>
<dbReference type="EMBL" id="CAKOFQ010007250">
    <property type="protein sequence ID" value="CAH1996103.1"/>
    <property type="molecule type" value="Genomic_DNA"/>
</dbReference>
<comment type="caution">
    <text evidence="1">The sequence shown here is derived from an EMBL/GenBank/DDBJ whole genome shotgun (WGS) entry which is preliminary data.</text>
</comment>
<organism evidence="1 3">
    <name type="scientific">Acanthoscelides obtectus</name>
    <name type="common">Bean weevil</name>
    <name type="synonym">Bruchus obtectus</name>
    <dbReference type="NCBI Taxonomy" id="200917"/>
    <lineage>
        <taxon>Eukaryota</taxon>
        <taxon>Metazoa</taxon>
        <taxon>Ecdysozoa</taxon>
        <taxon>Arthropoda</taxon>
        <taxon>Hexapoda</taxon>
        <taxon>Insecta</taxon>
        <taxon>Pterygota</taxon>
        <taxon>Neoptera</taxon>
        <taxon>Endopterygota</taxon>
        <taxon>Coleoptera</taxon>
        <taxon>Polyphaga</taxon>
        <taxon>Cucujiformia</taxon>
        <taxon>Chrysomeloidea</taxon>
        <taxon>Chrysomelidae</taxon>
        <taxon>Bruchinae</taxon>
        <taxon>Bruchini</taxon>
        <taxon>Acanthoscelides</taxon>
    </lineage>
</organism>
<proteinExistence type="predicted"/>
<name>A0A9P0LJY3_ACAOB</name>
<keyword evidence="3" id="KW-1185">Reference proteome</keyword>
<dbReference type="OrthoDB" id="2110451at2759"/>
<evidence type="ECO:0000313" key="1">
    <source>
        <dbReference type="EMBL" id="CAH1996103.1"/>
    </source>
</evidence>
<accession>A0A9P0LJY3</accession>
<evidence type="ECO:0000313" key="3">
    <source>
        <dbReference type="Proteomes" id="UP001152888"/>
    </source>
</evidence>
<dbReference type="AlphaFoldDB" id="A0A9P0LJY3"/>
<sequence>MQKSMYYEVFGFPCDICRAVVCADCADISPSEVRVMIMKSRSLFLFCPDCIVKSKIIILTKP</sequence>
<reference evidence="1" key="1">
    <citation type="submission" date="2022-03" db="EMBL/GenBank/DDBJ databases">
        <authorList>
            <person name="Sayadi A."/>
        </authorList>
    </citation>
    <scope>NUCLEOTIDE SEQUENCE</scope>
</reference>